<dbReference type="Proteomes" id="UP000604825">
    <property type="component" value="Unassembled WGS sequence"/>
</dbReference>
<dbReference type="PANTHER" id="PTHR24186">
    <property type="entry name" value="PROTEIN PHOSPHATASE 1 REGULATORY SUBUNIT"/>
    <property type="match status" value="1"/>
</dbReference>
<keyword evidence="6 8" id="KW-0472">Membrane</keyword>
<keyword evidence="11" id="KW-1185">Reference proteome</keyword>
<dbReference type="GO" id="GO:0005886">
    <property type="term" value="C:plasma membrane"/>
    <property type="evidence" value="ECO:0007669"/>
    <property type="project" value="TreeGrafter"/>
</dbReference>
<accession>A0A811PKM0</accession>
<dbReference type="PROSITE" id="PS50297">
    <property type="entry name" value="ANK_REP_REGION"/>
    <property type="match status" value="1"/>
</dbReference>
<evidence type="ECO:0000259" key="9">
    <source>
        <dbReference type="Pfam" id="PF13962"/>
    </source>
</evidence>
<dbReference type="PROSITE" id="PS50088">
    <property type="entry name" value="ANK_REPEAT"/>
    <property type="match status" value="1"/>
</dbReference>
<keyword evidence="4 8" id="KW-1133">Transmembrane helix</keyword>
<feature type="transmembrane region" description="Helical" evidence="8">
    <location>
        <begin position="537"/>
        <end position="561"/>
    </location>
</feature>
<feature type="repeat" description="ANK" evidence="7">
    <location>
        <begin position="100"/>
        <end position="132"/>
    </location>
</feature>
<evidence type="ECO:0000256" key="4">
    <source>
        <dbReference type="ARBA" id="ARBA00022989"/>
    </source>
</evidence>
<dbReference type="InterPro" id="IPR026961">
    <property type="entry name" value="PGG_dom"/>
</dbReference>
<dbReference type="AlphaFoldDB" id="A0A811PKM0"/>
<dbReference type="SUPFAM" id="SSF48403">
    <property type="entry name" value="Ankyrin repeat"/>
    <property type="match status" value="2"/>
</dbReference>
<feature type="transmembrane region" description="Helical" evidence="8">
    <location>
        <begin position="602"/>
        <end position="620"/>
    </location>
</feature>
<dbReference type="SMART" id="SM00248">
    <property type="entry name" value="ANK"/>
    <property type="match status" value="6"/>
</dbReference>
<evidence type="ECO:0000256" key="3">
    <source>
        <dbReference type="ARBA" id="ARBA00022737"/>
    </source>
</evidence>
<comment type="subcellular location">
    <subcellularLocation>
        <location evidence="1">Membrane</location>
        <topology evidence="1">Multi-pass membrane protein</topology>
    </subcellularLocation>
</comment>
<evidence type="ECO:0000256" key="2">
    <source>
        <dbReference type="ARBA" id="ARBA00022692"/>
    </source>
</evidence>
<evidence type="ECO:0000313" key="11">
    <source>
        <dbReference type="Proteomes" id="UP000604825"/>
    </source>
</evidence>
<feature type="domain" description="PGG" evidence="9">
    <location>
        <begin position="485"/>
        <end position="598"/>
    </location>
</feature>
<dbReference type="InterPro" id="IPR002110">
    <property type="entry name" value="Ankyrin_rpt"/>
</dbReference>
<dbReference type="InterPro" id="IPR036770">
    <property type="entry name" value="Ankyrin_rpt-contain_sf"/>
</dbReference>
<reference evidence="10" key="1">
    <citation type="submission" date="2020-10" db="EMBL/GenBank/DDBJ databases">
        <authorList>
            <person name="Han B."/>
            <person name="Lu T."/>
            <person name="Zhao Q."/>
            <person name="Huang X."/>
            <person name="Zhao Y."/>
        </authorList>
    </citation>
    <scope>NUCLEOTIDE SEQUENCE</scope>
</reference>
<dbReference type="Gene3D" id="1.25.40.20">
    <property type="entry name" value="Ankyrin repeat-containing domain"/>
    <property type="match status" value="3"/>
</dbReference>
<dbReference type="OrthoDB" id="1847170at2759"/>
<feature type="transmembrane region" description="Helical" evidence="8">
    <location>
        <begin position="573"/>
        <end position="596"/>
    </location>
</feature>
<keyword evidence="3" id="KW-0677">Repeat</keyword>
<evidence type="ECO:0000256" key="5">
    <source>
        <dbReference type="ARBA" id="ARBA00023043"/>
    </source>
</evidence>
<protein>
    <recommendedName>
        <fullName evidence="9">PGG domain-containing protein</fullName>
    </recommendedName>
</protein>
<proteinExistence type="predicted"/>
<evidence type="ECO:0000313" key="10">
    <source>
        <dbReference type="EMBL" id="CAD6244870.1"/>
    </source>
</evidence>
<keyword evidence="5 7" id="KW-0040">ANK repeat</keyword>
<evidence type="ECO:0000256" key="1">
    <source>
        <dbReference type="ARBA" id="ARBA00004141"/>
    </source>
</evidence>
<comment type="caution">
    <text evidence="10">The sequence shown here is derived from an EMBL/GenBank/DDBJ whole genome shotgun (WGS) entry which is preliminary data.</text>
</comment>
<evidence type="ECO:0000256" key="8">
    <source>
        <dbReference type="SAM" id="Phobius"/>
    </source>
</evidence>
<dbReference type="PANTHER" id="PTHR24186:SF50">
    <property type="entry name" value="ANKYRIN REPEAT-CONTAINING PROTEIN ITN1-LIKE ISOFORM X1"/>
    <property type="match status" value="1"/>
</dbReference>
<name>A0A811PKM0_9POAL</name>
<gene>
    <name evidence="10" type="ORF">NCGR_LOCUS29379</name>
</gene>
<evidence type="ECO:0000256" key="6">
    <source>
        <dbReference type="ARBA" id="ARBA00023136"/>
    </source>
</evidence>
<sequence>MHPRLLMAARLGDTQRLKNLLDAGGSDSVGAHAHPGLVVRVEGSSSSSGPSAATTPLTTCSSSCSLLHVVAACGDGDEFLESAKVIHDRARHLLGIPDRNGDTPLHLAARAGNTRMVSHLIHLAKTTDDEGEGHGADESSRLVKELLRAENRLGETALHDAVRVGSRGMVIRLMEEDPELASFPREGGASPLYLAVVMEEVAIARSLHDMSHGSLSYAGPNGQNALHAAVLRGKVITAMLLGWNEVLTEEGDHDGCTPLHFATSQQPEEGRSLLCRISQHSNKFPWIRFTTTTSTAAADIPLLLLQTNPCSAYCRDAGGAFPIHVAAAVGAHKAVSTLLGMFPDSAGLRDADGRTFLHVAVEKKRHSVVKHACRAPSLAWILNMQDKDGNTALHRAVKAADTDTFFLLFGNRQVRMDLANNDGQTCRDLSLIDIPPGLSYKWNPKQMIHRALTRASAAHGIRRWDQFEEEYILRPRREDEEKESEKLNNSTQTLGISSVLIATVTFGATFALPGGYIADDHANGGAPTLAGRHAFRVFVVANALAFICSSLGTVGLMYSGITTVDLPIRQRHFLRSLFFVSSSLTSLVVAFAWGSYTVLSPVAHSTAVAICVISMVVIVYRSVGRFQRMYALAAPLYKR</sequence>
<dbReference type="EMBL" id="CAJGYO010000007">
    <property type="protein sequence ID" value="CAD6244870.1"/>
    <property type="molecule type" value="Genomic_DNA"/>
</dbReference>
<feature type="transmembrane region" description="Helical" evidence="8">
    <location>
        <begin position="494"/>
        <end position="517"/>
    </location>
</feature>
<organism evidence="10 11">
    <name type="scientific">Miscanthus lutarioriparius</name>
    <dbReference type="NCBI Taxonomy" id="422564"/>
    <lineage>
        <taxon>Eukaryota</taxon>
        <taxon>Viridiplantae</taxon>
        <taxon>Streptophyta</taxon>
        <taxon>Embryophyta</taxon>
        <taxon>Tracheophyta</taxon>
        <taxon>Spermatophyta</taxon>
        <taxon>Magnoliopsida</taxon>
        <taxon>Liliopsida</taxon>
        <taxon>Poales</taxon>
        <taxon>Poaceae</taxon>
        <taxon>PACMAD clade</taxon>
        <taxon>Panicoideae</taxon>
        <taxon>Andropogonodae</taxon>
        <taxon>Andropogoneae</taxon>
        <taxon>Saccharinae</taxon>
        <taxon>Miscanthus</taxon>
    </lineage>
</organism>
<dbReference type="Pfam" id="PF13962">
    <property type="entry name" value="PGG"/>
    <property type="match status" value="1"/>
</dbReference>
<evidence type="ECO:0000256" key="7">
    <source>
        <dbReference type="PROSITE-ProRule" id="PRU00023"/>
    </source>
</evidence>
<keyword evidence="2 8" id="KW-0812">Transmembrane</keyword>
<dbReference type="Pfam" id="PF00023">
    <property type="entry name" value="Ank"/>
    <property type="match status" value="1"/>
</dbReference>